<dbReference type="SUPFAM" id="SSF48425">
    <property type="entry name" value="Sec7 domain"/>
    <property type="match status" value="1"/>
</dbReference>
<dbReference type="Pfam" id="PF23325">
    <property type="entry name" value="TPR_28"/>
    <property type="match status" value="1"/>
</dbReference>
<dbReference type="InterPro" id="IPR035999">
    <property type="entry name" value="Sec7_dom_sf"/>
</dbReference>
<feature type="compositionally biased region" description="Basic and acidic residues" evidence="1">
    <location>
        <begin position="782"/>
        <end position="792"/>
    </location>
</feature>
<reference evidence="3" key="1">
    <citation type="submission" date="2020-04" db="EMBL/GenBank/DDBJ databases">
        <authorList>
            <person name="Alioto T."/>
            <person name="Alioto T."/>
            <person name="Gomez Garrido J."/>
        </authorList>
    </citation>
    <scope>NUCLEOTIDE SEQUENCE</scope>
    <source>
        <strain evidence="3">A484AB</strain>
    </source>
</reference>
<feature type="region of interest" description="Disordered" evidence="1">
    <location>
        <begin position="674"/>
        <end position="693"/>
    </location>
</feature>
<dbReference type="OrthoDB" id="5965305at2759"/>
<feature type="compositionally biased region" description="Low complexity" evidence="1">
    <location>
        <begin position="141"/>
        <end position="155"/>
    </location>
</feature>
<feature type="compositionally biased region" description="Polar residues" evidence="1">
    <location>
        <begin position="1193"/>
        <end position="1214"/>
    </location>
</feature>
<feature type="region of interest" description="Disordered" evidence="1">
    <location>
        <begin position="97"/>
        <end position="156"/>
    </location>
</feature>
<dbReference type="InterPro" id="IPR000904">
    <property type="entry name" value="Sec7_dom"/>
</dbReference>
<feature type="compositionally biased region" description="Basic and acidic residues" evidence="1">
    <location>
        <begin position="1215"/>
        <end position="1225"/>
    </location>
</feature>
<proteinExistence type="predicted"/>
<dbReference type="InterPro" id="IPR056604">
    <property type="entry name" value="GBF1-like_TPR"/>
</dbReference>
<dbReference type="PANTHER" id="PTHR10663:SF388">
    <property type="entry name" value="GOLGI-SPECIFIC BREFELDIN A-RESISTANCE GUANINE NUCLEOTIDE EXCHANGE FACTOR 1"/>
    <property type="match status" value="1"/>
</dbReference>
<dbReference type="AlphaFoldDB" id="A0A7D9HPC5"/>
<dbReference type="GO" id="GO:0005085">
    <property type="term" value="F:guanyl-nucleotide exchange factor activity"/>
    <property type="evidence" value="ECO:0007669"/>
    <property type="project" value="InterPro"/>
</dbReference>
<evidence type="ECO:0000256" key="1">
    <source>
        <dbReference type="SAM" id="MobiDB-lite"/>
    </source>
</evidence>
<dbReference type="GO" id="GO:0032012">
    <property type="term" value="P:regulation of ARF protein signal transduction"/>
    <property type="evidence" value="ECO:0007669"/>
    <property type="project" value="InterPro"/>
</dbReference>
<keyword evidence="2" id="KW-0472">Membrane</keyword>
<gene>
    <name evidence="3" type="ORF">PACLA_8A014764</name>
</gene>
<sequence length="1225" mass="136962">MTGRTPSSLLMNREVKTKLPSFEQQTNDETETRKKDEEEKEKAKKYTDKKRKASPRNLEVGNKVLVTQKHRNKFTTKFHPDPMVITKINGTQIVLKDKNGTQHRRNSSHVKLYQEIPDPEEEIQSDRKHDRQTESREENTEATQTETNRNTTETEIVLRRSTRNRKQPDYLKASHSEIFANADAAFTLAYAIIMLNVDQHNANMKQQKPMIPEEFKKNLRRCNGQGDYPAELLDEIYQAIRNEEIVMPSERTGRIKENYDWKVLLRRSIKPEGKYLLVSGSTFDQDLFVMIWGPTVAALSSVYDNCLEKTVVQKAISGFRKCALISAHYALSDVFDNLVISLCKFTTLLNAPEAGDNLPLSFGMNLKAQLAARTMFALADRHGDILREGWQNILDCMLQLYRAKMLPTTMVEVEDFVDQSGKICLIREELPVARADSSIFSSFYLLFQMNSEPSNGKNQGSEDKEAEEKACTCIKECRPERLIIESKFLRSDSLHELVKALIFASQGPDKHDNMSTPYDEDSAVFFLEQLISLTLQNRDRVSLLWANVRDHLSSIIINSAKYSFLLERTVVGLLRLAVRLLRKEEISGQVLGALRVLLMMPLTILQACGRHISYGLHELLRTNAASIENAGDWTTIFTLLECVGAGVCPPTVTPGPSSSFVSLNKDGVEEDLPELTTSSDSDETKLLSTSSDSLTNGANGDSWLLIGKDGIEVSSKNQYNLTINEILGKHDSRSFVKSCQSLAFILRDAKHVSAENFLLCVHAVRVFGEALVDGGLGKRLAEHPTKAVDQRRGSSSKQAKRSSGKHKKPSPNLKTRKGGKALNSGVSEDEVEIYETINQTYDAMSLQLIELIYTLHTSSSLYFPEKKPGGEDDNLLEVCLLWTKCWCPLLQGIAQLCCDIRKEVRMSALTYLQRALLVRDLHSLGALEWEACFNKVLFPMLSKLLGVSNQSDTVGLEETRMRAATLLSKVFLQHLNVLLSLSTFTALWLTILDFMDKYMHSDESDLLSEAIPESLKNMLLVMSTAGIFLDDDAEPNTTTADRNYTALWQVTWERIDCFLPNLKRDVFQNRARASSPPPAAVEEDKPVENSEETVTITVVEEQETEGVPTPATPPTQRASSPLLENHESSPTQVCVVLQPPLPSLAGSRSSSPTQKGSLSDMAQTPPASMPIILAPSPLSRPPIPQETEIGASTDESQISPPERSTNTAEDTTAESTEKTSDVRDV</sequence>
<dbReference type="GO" id="GO:0016192">
    <property type="term" value="P:vesicle-mediated transport"/>
    <property type="evidence" value="ECO:0007669"/>
    <property type="project" value="UniProtKB-ARBA"/>
</dbReference>
<organism evidence="3 4">
    <name type="scientific">Paramuricea clavata</name>
    <name type="common">Red gorgonian</name>
    <name type="synonym">Violescent sea-whip</name>
    <dbReference type="NCBI Taxonomy" id="317549"/>
    <lineage>
        <taxon>Eukaryota</taxon>
        <taxon>Metazoa</taxon>
        <taxon>Cnidaria</taxon>
        <taxon>Anthozoa</taxon>
        <taxon>Octocorallia</taxon>
        <taxon>Malacalcyonacea</taxon>
        <taxon>Plexauridae</taxon>
        <taxon>Paramuricea</taxon>
    </lineage>
</organism>
<dbReference type="GO" id="GO:0012505">
    <property type="term" value="C:endomembrane system"/>
    <property type="evidence" value="ECO:0007669"/>
    <property type="project" value="UniProtKB-ARBA"/>
</dbReference>
<dbReference type="SMART" id="SM00222">
    <property type="entry name" value="Sec7"/>
    <property type="match status" value="1"/>
</dbReference>
<dbReference type="PANTHER" id="PTHR10663">
    <property type="entry name" value="GUANYL-NUCLEOTIDE EXCHANGE FACTOR"/>
    <property type="match status" value="1"/>
</dbReference>
<dbReference type="Proteomes" id="UP001152795">
    <property type="component" value="Unassembled WGS sequence"/>
</dbReference>
<protein>
    <submittedName>
        <fullName evidence="3">Golgi-specific brefeldin A-resistance guanine nucleotide exchange factor 1-like</fullName>
    </submittedName>
</protein>
<feature type="region of interest" description="Disordered" evidence="1">
    <location>
        <begin position="782"/>
        <end position="823"/>
    </location>
</feature>
<keyword evidence="2" id="KW-0812">Transmembrane</keyword>
<feature type="compositionally biased region" description="Low complexity" evidence="1">
    <location>
        <begin position="1092"/>
        <end position="1109"/>
    </location>
</feature>
<dbReference type="Gene3D" id="1.10.1000.11">
    <property type="entry name" value="Arf Nucleotide-binding Site Opener,domain 2"/>
    <property type="match status" value="1"/>
</dbReference>
<name>A0A7D9HPC5_PARCT</name>
<evidence type="ECO:0000313" key="3">
    <source>
        <dbReference type="EMBL" id="CAB3987558.1"/>
    </source>
</evidence>
<dbReference type="EMBL" id="CACRXK020001194">
    <property type="protein sequence ID" value="CAB3987558.1"/>
    <property type="molecule type" value="Genomic_DNA"/>
</dbReference>
<dbReference type="Pfam" id="PF01369">
    <property type="entry name" value="Sec7"/>
    <property type="match status" value="1"/>
</dbReference>
<feature type="region of interest" description="Disordered" evidence="1">
    <location>
        <begin position="1"/>
        <end position="61"/>
    </location>
</feature>
<evidence type="ECO:0000256" key="2">
    <source>
        <dbReference type="SAM" id="Phobius"/>
    </source>
</evidence>
<evidence type="ECO:0000313" key="4">
    <source>
        <dbReference type="Proteomes" id="UP001152795"/>
    </source>
</evidence>
<feature type="compositionally biased region" description="Basic and acidic residues" evidence="1">
    <location>
        <begin position="30"/>
        <end position="46"/>
    </location>
</feature>
<feature type="compositionally biased region" description="Polar residues" evidence="1">
    <location>
        <begin position="1"/>
        <end position="10"/>
    </location>
</feature>
<accession>A0A7D9HPC5</accession>
<dbReference type="InterPro" id="IPR023394">
    <property type="entry name" value="Sec7_C_sf"/>
</dbReference>
<feature type="compositionally biased region" description="Polar residues" evidence="1">
    <location>
        <begin position="1146"/>
        <end position="1166"/>
    </location>
</feature>
<feature type="transmembrane region" description="Helical" evidence="2">
    <location>
        <begin position="971"/>
        <end position="991"/>
    </location>
</feature>
<feature type="compositionally biased region" description="Basic and acidic residues" evidence="1">
    <location>
        <begin position="124"/>
        <end position="139"/>
    </location>
</feature>
<dbReference type="GO" id="GO:0005737">
    <property type="term" value="C:cytoplasm"/>
    <property type="evidence" value="ECO:0007669"/>
    <property type="project" value="UniProtKB-ARBA"/>
</dbReference>
<keyword evidence="2" id="KW-1133">Transmembrane helix</keyword>
<dbReference type="PROSITE" id="PS50190">
    <property type="entry name" value="SEC7"/>
    <property type="match status" value="1"/>
</dbReference>
<feature type="compositionally biased region" description="Basic residues" evidence="1">
    <location>
        <begin position="798"/>
        <end position="819"/>
    </location>
</feature>
<feature type="region of interest" description="Disordered" evidence="1">
    <location>
        <begin position="1070"/>
        <end position="1225"/>
    </location>
</feature>
<comment type="caution">
    <text evidence="3">The sequence shown here is derived from an EMBL/GenBank/DDBJ whole genome shotgun (WGS) entry which is preliminary data.</text>
</comment>
<keyword evidence="4" id="KW-1185">Reference proteome</keyword>